<evidence type="ECO:0000256" key="1">
    <source>
        <dbReference type="ARBA" id="ARBA00009350"/>
    </source>
</evidence>
<organism evidence="2 3">
    <name type="scientific">Mangrovibacterium marinum</name>
    <dbReference type="NCBI Taxonomy" id="1639118"/>
    <lineage>
        <taxon>Bacteria</taxon>
        <taxon>Pseudomonadati</taxon>
        <taxon>Bacteroidota</taxon>
        <taxon>Bacteroidia</taxon>
        <taxon>Marinilabiliales</taxon>
        <taxon>Prolixibacteraceae</taxon>
        <taxon>Mangrovibacterium</taxon>
    </lineage>
</organism>
<comment type="similarity">
    <text evidence="1">Belongs to the UPF0251 family.</text>
</comment>
<comment type="caution">
    <text evidence="2">The sequence shown here is derived from an EMBL/GenBank/DDBJ whole genome shotgun (WGS) entry which is preliminary data.</text>
</comment>
<sequence length="138" mass="16046">MPRKKRDRRLLAPPAIKGLSVYGPKNRSEQVVLFFEEYETIKLLDYENMTQEEAAVCMEVSRPTLTRIYESARNKVAQSMVEGKDLVIRGGNFHFDENWFYCNNCNAKFNRFVETDNNCPVCNLSEIISLNEFYSDAN</sequence>
<name>A0A2T5BZN4_9BACT</name>
<accession>A0A2T5BZN4</accession>
<dbReference type="PANTHER" id="PTHR37478">
    <property type="match status" value="1"/>
</dbReference>
<dbReference type="PANTHER" id="PTHR37478:SF2">
    <property type="entry name" value="UPF0251 PROTEIN TK0562"/>
    <property type="match status" value="1"/>
</dbReference>
<dbReference type="EMBL" id="QAAD01000013">
    <property type="protein sequence ID" value="PTN07756.1"/>
    <property type="molecule type" value="Genomic_DNA"/>
</dbReference>
<dbReference type="GO" id="GO:0003677">
    <property type="term" value="F:DNA binding"/>
    <property type="evidence" value="ECO:0007669"/>
    <property type="project" value="UniProtKB-KW"/>
</dbReference>
<dbReference type="InterPro" id="IPR002852">
    <property type="entry name" value="UPF0251"/>
</dbReference>
<dbReference type="OrthoDB" id="280278at2"/>
<evidence type="ECO:0000313" key="3">
    <source>
        <dbReference type="Proteomes" id="UP000243525"/>
    </source>
</evidence>
<dbReference type="AlphaFoldDB" id="A0A2T5BZN4"/>
<keyword evidence="3" id="KW-1185">Reference proteome</keyword>
<evidence type="ECO:0000313" key="2">
    <source>
        <dbReference type="EMBL" id="PTN07756.1"/>
    </source>
</evidence>
<keyword evidence="2" id="KW-0238">DNA-binding</keyword>
<dbReference type="Proteomes" id="UP000243525">
    <property type="component" value="Unassembled WGS sequence"/>
</dbReference>
<dbReference type="RefSeq" id="WP_107822953.1">
    <property type="nucleotide sequence ID" value="NZ_OY782574.1"/>
</dbReference>
<protein>
    <submittedName>
        <fullName evidence="2">Putative DNA-binding protein (UPF0251 family)</fullName>
    </submittedName>
</protein>
<dbReference type="Pfam" id="PF02001">
    <property type="entry name" value="DUF134"/>
    <property type="match status" value="1"/>
</dbReference>
<gene>
    <name evidence="2" type="ORF">C8N47_11321</name>
</gene>
<reference evidence="2 3" key="1">
    <citation type="submission" date="2018-04" db="EMBL/GenBank/DDBJ databases">
        <title>Genomic Encyclopedia of Archaeal and Bacterial Type Strains, Phase II (KMG-II): from individual species to whole genera.</title>
        <authorList>
            <person name="Goeker M."/>
        </authorList>
    </citation>
    <scope>NUCLEOTIDE SEQUENCE [LARGE SCALE GENOMIC DNA]</scope>
    <source>
        <strain evidence="2 3">DSM 28823</strain>
    </source>
</reference>
<proteinExistence type="inferred from homology"/>